<dbReference type="Proteomes" id="UP001204548">
    <property type="component" value="Unassembled WGS sequence"/>
</dbReference>
<evidence type="ECO:0000313" key="2">
    <source>
        <dbReference type="Proteomes" id="UP001204548"/>
    </source>
</evidence>
<dbReference type="EMBL" id="JANUTS010000003">
    <property type="protein sequence ID" value="MCS2795102.1"/>
    <property type="molecule type" value="Genomic_DNA"/>
</dbReference>
<sequence length="119" mass="13949">MKEHWDLYAPIVDDYKQLIDQHTDRDVFGLNCGDIFWDTPATFFPPYIDKAKKLDIPIYRAIGNHDIDCNGATHETSYRTFEGYFGPTHYSFNKGNAHYIVINNNFYVGREYFYIGYVG</sequence>
<accession>A0AAW5P2N2</accession>
<reference evidence="1" key="1">
    <citation type="submission" date="2022-08" db="EMBL/GenBank/DDBJ databases">
        <title>Genome Sequencing of Bacteroides fragilis Group Isolates with Nanopore Technology.</title>
        <authorList>
            <person name="Tisza M.J."/>
            <person name="Smith D."/>
            <person name="Dekker J.P."/>
        </authorList>
    </citation>
    <scope>NUCLEOTIDE SEQUENCE</scope>
    <source>
        <strain evidence="1">BFG-351</strain>
    </source>
</reference>
<organism evidence="1 2">
    <name type="scientific">Bacteroides faecis</name>
    <dbReference type="NCBI Taxonomy" id="674529"/>
    <lineage>
        <taxon>Bacteria</taxon>
        <taxon>Pseudomonadati</taxon>
        <taxon>Bacteroidota</taxon>
        <taxon>Bacteroidia</taxon>
        <taxon>Bacteroidales</taxon>
        <taxon>Bacteroidaceae</taxon>
        <taxon>Bacteroides</taxon>
    </lineage>
</organism>
<name>A0AAW5P2N2_9BACE</name>
<dbReference type="Gene3D" id="3.60.21.10">
    <property type="match status" value="1"/>
</dbReference>
<comment type="caution">
    <text evidence="1">The sequence shown here is derived from an EMBL/GenBank/DDBJ whole genome shotgun (WGS) entry which is preliminary data.</text>
</comment>
<dbReference type="PANTHER" id="PTHR43143">
    <property type="entry name" value="METALLOPHOSPHOESTERASE, CALCINEURIN SUPERFAMILY"/>
    <property type="match status" value="1"/>
</dbReference>
<gene>
    <name evidence="1" type="ORF">NXW97_24475</name>
</gene>
<dbReference type="RefSeq" id="WP_258991059.1">
    <property type="nucleotide sequence ID" value="NZ_JANUTS010000003.1"/>
</dbReference>
<evidence type="ECO:0008006" key="3">
    <source>
        <dbReference type="Google" id="ProtNLM"/>
    </source>
</evidence>
<dbReference type="InterPro" id="IPR029052">
    <property type="entry name" value="Metallo-depent_PP-like"/>
</dbReference>
<dbReference type="InterPro" id="IPR051918">
    <property type="entry name" value="STPP_CPPED1"/>
</dbReference>
<proteinExistence type="predicted"/>
<evidence type="ECO:0000313" key="1">
    <source>
        <dbReference type="EMBL" id="MCS2795102.1"/>
    </source>
</evidence>
<dbReference type="SUPFAM" id="SSF56300">
    <property type="entry name" value="Metallo-dependent phosphatases"/>
    <property type="match status" value="1"/>
</dbReference>
<protein>
    <recommendedName>
        <fullName evidence="3">Calcineurin-like phosphoesterase domain-containing protein</fullName>
    </recommendedName>
</protein>
<dbReference type="AlphaFoldDB" id="A0AAW5P2N2"/>
<dbReference type="PANTHER" id="PTHR43143:SF1">
    <property type="entry name" value="SERINE_THREONINE-PROTEIN PHOSPHATASE CPPED1"/>
    <property type="match status" value="1"/>
</dbReference>